<accession>A0A8J3BFQ0</accession>
<gene>
    <name evidence="1" type="ORF">GCM10007962_01250</name>
</gene>
<reference evidence="1" key="1">
    <citation type="journal article" date="2014" name="Int. J. Syst. Evol. Microbiol.">
        <title>Complete genome sequence of Corynebacterium casei LMG S-19264T (=DSM 44701T), isolated from a smear-ripened cheese.</title>
        <authorList>
            <consortium name="US DOE Joint Genome Institute (JGI-PGF)"/>
            <person name="Walter F."/>
            <person name="Albersmeier A."/>
            <person name="Kalinowski J."/>
            <person name="Ruckert C."/>
        </authorList>
    </citation>
    <scope>NUCLEOTIDE SEQUENCE</scope>
    <source>
        <strain evidence="1">JCM 12862</strain>
    </source>
</reference>
<organism evidence="1 2">
    <name type="scientific">Yeosuana aromativorans</name>
    <dbReference type="NCBI Taxonomy" id="288019"/>
    <lineage>
        <taxon>Bacteria</taxon>
        <taxon>Pseudomonadati</taxon>
        <taxon>Bacteroidota</taxon>
        <taxon>Flavobacteriia</taxon>
        <taxon>Flavobacteriales</taxon>
        <taxon>Flavobacteriaceae</taxon>
        <taxon>Yeosuana</taxon>
    </lineage>
</organism>
<keyword evidence="2" id="KW-1185">Reference proteome</keyword>
<sequence>MAVLKFENDNTTFTVKHRAVCENNNRHYKGSWRTDYDHAVKDANRHSDNNPLHEVWIETLQTQRMITKMSK</sequence>
<evidence type="ECO:0000313" key="2">
    <source>
        <dbReference type="Proteomes" id="UP000612329"/>
    </source>
</evidence>
<dbReference type="EMBL" id="BMNR01000001">
    <property type="protein sequence ID" value="GGK10914.1"/>
    <property type="molecule type" value="Genomic_DNA"/>
</dbReference>
<dbReference type="RefSeq" id="WP_188649334.1">
    <property type="nucleotide sequence ID" value="NZ_BMNR01000001.1"/>
</dbReference>
<proteinExistence type="predicted"/>
<dbReference type="Proteomes" id="UP000612329">
    <property type="component" value="Unassembled WGS sequence"/>
</dbReference>
<evidence type="ECO:0000313" key="1">
    <source>
        <dbReference type="EMBL" id="GGK10914.1"/>
    </source>
</evidence>
<protein>
    <submittedName>
        <fullName evidence="1">Uncharacterized protein</fullName>
    </submittedName>
</protein>
<name>A0A8J3BFQ0_9FLAO</name>
<reference evidence="1" key="2">
    <citation type="submission" date="2020-09" db="EMBL/GenBank/DDBJ databases">
        <authorList>
            <person name="Sun Q."/>
            <person name="Ohkuma M."/>
        </authorList>
    </citation>
    <scope>NUCLEOTIDE SEQUENCE</scope>
    <source>
        <strain evidence="1">JCM 12862</strain>
    </source>
</reference>
<dbReference type="AlphaFoldDB" id="A0A8J3BFQ0"/>
<comment type="caution">
    <text evidence="1">The sequence shown here is derived from an EMBL/GenBank/DDBJ whole genome shotgun (WGS) entry which is preliminary data.</text>
</comment>